<gene>
    <name evidence="1" type="ORF">GGQ74_003028</name>
</gene>
<dbReference type="AlphaFoldDB" id="A0A846QMJ9"/>
<comment type="caution">
    <text evidence="1">The sequence shown here is derived from an EMBL/GenBank/DDBJ whole genome shotgun (WGS) entry which is preliminary data.</text>
</comment>
<evidence type="ECO:0000313" key="1">
    <source>
        <dbReference type="EMBL" id="NJB69331.1"/>
    </source>
</evidence>
<protein>
    <submittedName>
        <fullName evidence="1">Uncharacterized protein</fullName>
    </submittedName>
</protein>
<organism evidence="1 2">
    <name type="scientific">Desulfobaculum xiamenense</name>
    <dbReference type="NCBI Taxonomy" id="995050"/>
    <lineage>
        <taxon>Bacteria</taxon>
        <taxon>Pseudomonadati</taxon>
        <taxon>Thermodesulfobacteriota</taxon>
        <taxon>Desulfovibrionia</taxon>
        <taxon>Desulfovibrionales</taxon>
        <taxon>Desulfovibrionaceae</taxon>
        <taxon>Desulfobaculum</taxon>
    </lineage>
</organism>
<dbReference type="EMBL" id="JAATJA010000004">
    <property type="protein sequence ID" value="NJB69331.1"/>
    <property type="molecule type" value="Genomic_DNA"/>
</dbReference>
<sequence length="95" mass="10299">MKRYPLDAKLAFFRLEVSDETNVAGLVHLVERLERAVAEYTSETKVTLTSDGGTFIVVFLTDKQPIDKAGMETLAAEVVRCHAGAGASPEQGNDT</sequence>
<keyword evidence="2" id="KW-1185">Reference proteome</keyword>
<reference evidence="1 2" key="1">
    <citation type="submission" date="2020-03" db="EMBL/GenBank/DDBJ databases">
        <title>Genomic Encyclopedia of Type Strains, Phase IV (KMG-IV): sequencing the most valuable type-strain genomes for metagenomic binning, comparative biology and taxonomic classification.</title>
        <authorList>
            <person name="Goeker M."/>
        </authorList>
    </citation>
    <scope>NUCLEOTIDE SEQUENCE [LARGE SCALE GENOMIC DNA]</scope>
    <source>
        <strain evidence="1 2">DSM 24233</strain>
    </source>
</reference>
<evidence type="ECO:0000313" key="2">
    <source>
        <dbReference type="Proteomes" id="UP000580856"/>
    </source>
</evidence>
<accession>A0A846QMJ9</accession>
<dbReference type="RefSeq" id="WP_167942409.1">
    <property type="nucleotide sequence ID" value="NZ_JAATJA010000004.1"/>
</dbReference>
<proteinExistence type="predicted"/>
<dbReference type="Proteomes" id="UP000580856">
    <property type="component" value="Unassembled WGS sequence"/>
</dbReference>
<name>A0A846QMJ9_9BACT</name>